<dbReference type="InterPro" id="IPR024370">
    <property type="entry name" value="PBP_domain"/>
</dbReference>
<dbReference type="InterPro" id="IPR050811">
    <property type="entry name" value="Phosphate_ABC_transporter"/>
</dbReference>
<evidence type="ECO:0000256" key="1">
    <source>
        <dbReference type="ARBA" id="ARBA00022729"/>
    </source>
</evidence>
<proteinExistence type="predicted"/>
<feature type="chain" id="PRO_5046536189" evidence="2">
    <location>
        <begin position="20"/>
        <end position="380"/>
    </location>
</feature>
<keyword evidence="5" id="KW-1185">Reference proteome</keyword>
<dbReference type="PANTHER" id="PTHR30570:SF1">
    <property type="entry name" value="PHOSPHATE-BINDING PROTEIN PSTS"/>
    <property type="match status" value="1"/>
</dbReference>
<dbReference type="SUPFAM" id="SSF53850">
    <property type="entry name" value="Periplasmic binding protein-like II"/>
    <property type="match status" value="1"/>
</dbReference>
<feature type="domain" description="PBP" evidence="3">
    <location>
        <begin position="21"/>
        <end position="339"/>
    </location>
</feature>
<dbReference type="Proteomes" id="UP000648722">
    <property type="component" value="Unassembled WGS sequence"/>
</dbReference>
<evidence type="ECO:0000313" key="4">
    <source>
        <dbReference type="EMBL" id="GGG97327.1"/>
    </source>
</evidence>
<dbReference type="RefSeq" id="WP_188451588.1">
    <property type="nucleotide sequence ID" value="NZ_BMFS01000004.1"/>
</dbReference>
<name>A0ABQ1XLU7_9PROT</name>
<dbReference type="PANTHER" id="PTHR30570">
    <property type="entry name" value="PERIPLASMIC PHOSPHATE BINDING COMPONENT OF PHOSPHATE ABC TRANSPORTER"/>
    <property type="match status" value="1"/>
</dbReference>
<gene>
    <name evidence="4" type="primary">pstS</name>
    <name evidence="4" type="ORF">GCM10007420_11260</name>
</gene>
<comment type="caution">
    <text evidence="4">The sequence shown here is derived from an EMBL/GenBank/DDBJ whole genome shotgun (WGS) entry which is preliminary data.</text>
</comment>
<dbReference type="Pfam" id="PF12849">
    <property type="entry name" value="PBP_like_2"/>
    <property type="match status" value="1"/>
</dbReference>
<dbReference type="EMBL" id="BMFS01000004">
    <property type="protein sequence ID" value="GGG97327.1"/>
    <property type="molecule type" value="Genomic_DNA"/>
</dbReference>
<evidence type="ECO:0000256" key="2">
    <source>
        <dbReference type="SAM" id="SignalP"/>
    </source>
</evidence>
<accession>A0ABQ1XLU7</accession>
<reference evidence="5" key="1">
    <citation type="journal article" date="2019" name="Int. J. Syst. Evol. Microbiol.">
        <title>The Global Catalogue of Microorganisms (GCM) 10K type strain sequencing project: providing services to taxonomists for standard genome sequencing and annotation.</title>
        <authorList>
            <consortium name="The Broad Institute Genomics Platform"/>
            <consortium name="The Broad Institute Genome Sequencing Center for Infectious Disease"/>
            <person name="Wu L."/>
            <person name="Ma J."/>
        </authorList>
    </citation>
    <scope>NUCLEOTIDE SEQUENCE [LARGE SCALE GENOMIC DNA]</scope>
    <source>
        <strain evidence="5">CGMCC 1.12766</strain>
    </source>
</reference>
<keyword evidence="1 2" id="KW-0732">Signal</keyword>
<dbReference type="Gene3D" id="3.40.190.10">
    <property type="entry name" value="Periplasmic binding protein-like II"/>
    <property type="match status" value="2"/>
</dbReference>
<sequence length="380" mass="40744">MKLAVLSCVSAIAISLAMAAQSAEAQSRDSIRIVGSSTVFPFTTAASENFGSTSGFRTPVVESTGTGGGMNLFCAGVGLRHPDITGASRRMLPTEFELCRRNGVTAITEVPIGFDGIVVARASGSPAIDFERRELFLALAATIPMPVDADGAPVFDASGALLNGRDFNDVAAYSCEAFIPNPHRLWSDVSNDLPSDRIEVLGPPPTSGTRDSWIELGIHPGARQIECMDALRSSDADRFDEVASRMREDGPWIDSGENDNVIVQTIANSATAFGVFGYSYLEQNADRLTAATIEGVEPEYDDISEGVYPIARSMFVYVKNQHVSAVPGIVEWIEELTSEDAFGPFGYLADRGLVALPEARREEVREQSQALTPLTGIDSH</sequence>
<evidence type="ECO:0000313" key="5">
    <source>
        <dbReference type="Proteomes" id="UP000648722"/>
    </source>
</evidence>
<protein>
    <submittedName>
        <fullName evidence="4">Phosphate ABC transporter substrate-binding protein</fullName>
    </submittedName>
</protein>
<organism evidence="4 5">
    <name type="scientific">Glycocaulis albus</name>
    <dbReference type="NCBI Taxonomy" id="1382801"/>
    <lineage>
        <taxon>Bacteria</taxon>
        <taxon>Pseudomonadati</taxon>
        <taxon>Pseudomonadota</taxon>
        <taxon>Alphaproteobacteria</taxon>
        <taxon>Maricaulales</taxon>
        <taxon>Maricaulaceae</taxon>
        <taxon>Glycocaulis</taxon>
    </lineage>
</organism>
<feature type="signal peptide" evidence="2">
    <location>
        <begin position="1"/>
        <end position="19"/>
    </location>
</feature>
<evidence type="ECO:0000259" key="3">
    <source>
        <dbReference type="Pfam" id="PF12849"/>
    </source>
</evidence>